<dbReference type="AlphaFoldDB" id="A0A399DV52"/>
<dbReference type="Pfam" id="PF03816">
    <property type="entry name" value="LytR_cpsA_psr"/>
    <property type="match status" value="1"/>
</dbReference>
<evidence type="ECO:0000256" key="1">
    <source>
        <dbReference type="ARBA" id="ARBA00006068"/>
    </source>
</evidence>
<comment type="caution">
    <text evidence="3">The sequence shown here is derived from an EMBL/GenBank/DDBJ whole genome shotgun (WGS) entry which is preliminary data.</text>
</comment>
<evidence type="ECO:0000313" key="3">
    <source>
        <dbReference type="EMBL" id="RIH75936.1"/>
    </source>
</evidence>
<evidence type="ECO:0000259" key="2">
    <source>
        <dbReference type="Pfam" id="PF03816"/>
    </source>
</evidence>
<dbReference type="InterPro" id="IPR050922">
    <property type="entry name" value="LytR/CpsA/Psr_CW_biosynth"/>
</dbReference>
<protein>
    <submittedName>
        <fullName evidence="3">Regulatory protein MsrR</fullName>
    </submittedName>
</protein>
<dbReference type="PANTHER" id="PTHR33392:SF6">
    <property type="entry name" value="POLYISOPRENYL-TEICHOIC ACID--PEPTIDOGLYCAN TEICHOIC ACID TRANSFERASE TAGU"/>
    <property type="match status" value="1"/>
</dbReference>
<reference evidence="3 4" key="1">
    <citation type="submission" date="2018-08" db="EMBL/GenBank/DDBJ databases">
        <title>Meiothermus cateniformans JCM 15151 genome sequencing project.</title>
        <authorList>
            <person name="Da Costa M.S."/>
            <person name="Albuquerque L."/>
            <person name="Raposo P."/>
            <person name="Froufe H.J.C."/>
            <person name="Barroso C.S."/>
            <person name="Egas C."/>
        </authorList>
    </citation>
    <scope>NUCLEOTIDE SEQUENCE [LARGE SCALE GENOMIC DNA]</scope>
    <source>
        <strain evidence="3 4">JCM 15151</strain>
    </source>
</reference>
<evidence type="ECO:0000313" key="4">
    <source>
        <dbReference type="Proteomes" id="UP000266089"/>
    </source>
</evidence>
<accession>A0A399DV52</accession>
<dbReference type="RefSeq" id="WP_027887076.1">
    <property type="nucleotide sequence ID" value="NZ_JBHSXZ010000038.1"/>
</dbReference>
<dbReference type="InterPro" id="IPR004474">
    <property type="entry name" value="LytR_CpsA_psr"/>
</dbReference>
<sequence length="389" mass="42779">MRRVVLFLVLLLLAAAAWWAYPLLQPLLRYGTLPRNLDRPLNVLVLGVAPEYKYYHQRAPENFRGLSDVNLLVRFDPTAKRIVVLSIPRDVHVQIPGYGWYIINHANKFGGPDLAKQVVSGLTGVEIDAYVAVSVEAIRNGVDALGGVTVCVEKPMKYKDTAAKLDIDLEPGCQLLNGAQAEGYLRFRHDALGDIGRIQRQQNFFHALKQQVLTPSGLLRLPQAIASVEQNIRTDLTRTQIASLMGFAIQQPQLVSFLAPGRFGQGWEVDRAELQKLIQRYFADAPEPTKATLEDLRGRQAAVLYAAPQESTAMEMRDKLRALGLRVLLREIETAPPHSEVLTNGEAGLAEALGEAIGLPARVSGEAALYADLTVRIGADDANPNEQGP</sequence>
<comment type="similarity">
    <text evidence="1">Belongs to the LytR/CpsA/Psr (LCP) family.</text>
</comment>
<dbReference type="EMBL" id="QWKX01000054">
    <property type="protein sequence ID" value="RIH75936.1"/>
    <property type="molecule type" value="Genomic_DNA"/>
</dbReference>
<name>A0A399DV52_9DEIN</name>
<gene>
    <name evidence="3" type="primary">msrR</name>
    <name evidence="3" type="ORF">Mcate_01990</name>
</gene>
<organism evidence="3 4">
    <name type="scientific">Meiothermus taiwanensis</name>
    <dbReference type="NCBI Taxonomy" id="172827"/>
    <lineage>
        <taxon>Bacteria</taxon>
        <taxon>Thermotogati</taxon>
        <taxon>Deinococcota</taxon>
        <taxon>Deinococci</taxon>
        <taxon>Thermales</taxon>
        <taxon>Thermaceae</taxon>
        <taxon>Meiothermus</taxon>
    </lineage>
</organism>
<dbReference type="OrthoDB" id="27330at2"/>
<dbReference type="Proteomes" id="UP000266089">
    <property type="component" value="Unassembled WGS sequence"/>
</dbReference>
<proteinExistence type="inferred from homology"/>
<dbReference type="PANTHER" id="PTHR33392">
    <property type="entry name" value="POLYISOPRENYL-TEICHOIC ACID--PEPTIDOGLYCAN TEICHOIC ACID TRANSFERASE TAGU"/>
    <property type="match status" value="1"/>
</dbReference>
<dbReference type="Gene3D" id="3.40.630.190">
    <property type="entry name" value="LCP protein"/>
    <property type="match status" value="1"/>
</dbReference>
<feature type="domain" description="Cell envelope-related transcriptional attenuator" evidence="2">
    <location>
        <begin position="67"/>
        <end position="212"/>
    </location>
</feature>
<dbReference type="NCBIfam" id="TIGR00350">
    <property type="entry name" value="lytR_cpsA_psr"/>
    <property type="match status" value="1"/>
</dbReference>